<gene>
    <name evidence="2" type="ORF">C1645_829949</name>
</gene>
<name>A0A397SII8_9GLOM</name>
<organism evidence="2 3">
    <name type="scientific">Glomus cerebriforme</name>
    <dbReference type="NCBI Taxonomy" id="658196"/>
    <lineage>
        <taxon>Eukaryota</taxon>
        <taxon>Fungi</taxon>
        <taxon>Fungi incertae sedis</taxon>
        <taxon>Mucoromycota</taxon>
        <taxon>Glomeromycotina</taxon>
        <taxon>Glomeromycetes</taxon>
        <taxon>Glomerales</taxon>
        <taxon>Glomeraceae</taxon>
        <taxon>Glomus</taxon>
    </lineage>
</organism>
<accession>A0A397SII8</accession>
<dbReference type="AlphaFoldDB" id="A0A397SII8"/>
<reference evidence="2 3" key="1">
    <citation type="submission" date="2018-06" db="EMBL/GenBank/DDBJ databases">
        <title>Comparative genomics reveals the genomic features of Rhizophagus irregularis, R. cerebriforme, R. diaphanum and Gigaspora rosea, and their symbiotic lifestyle signature.</title>
        <authorList>
            <person name="Morin E."/>
            <person name="San Clemente H."/>
            <person name="Chen E.C.H."/>
            <person name="De La Providencia I."/>
            <person name="Hainaut M."/>
            <person name="Kuo A."/>
            <person name="Kohler A."/>
            <person name="Murat C."/>
            <person name="Tang N."/>
            <person name="Roy S."/>
            <person name="Loubradou J."/>
            <person name="Henrissat B."/>
            <person name="Grigoriev I.V."/>
            <person name="Corradi N."/>
            <person name="Roux C."/>
            <person name="Martin F.M."/>
        </authorList>
    </citation>
    <scope>NUCLEOTIDE SEQUENCE [LARGE SCALE GENOMIC DNA]</scope>
    <source>
        <strain evidence="2 3">DAOM 227022</strain>
    </source>
</reference>
<evidence type="ECO:0000313" key="2">
    <source>
        <dbReference type="EMBL" id="RIA85983.1"/>
    </source>
</evidence>
<feature type="compositionally biased region" description="Low complexity" evidence="1">
    <location>
        <begin position="123"/>
        <end position="138"/>
    </location>
</feature>
<sequence length="203" mass="23868">NIQLENQNLRSEAASKEQELRKIQHEYSNLKSYANKLKSDEGNKDQNIQKLRSEVASKERELRKFQHEYSNLKSIAENKVQESRNFYLENIKLKSYADNRAQELNNLCHEYNKLRSEKEIESLKQTSSSKSSNDNQTLEKPIPGLKTKCELLEKNLEIVQEENKFKDDIIELLLHTKGKTMKEMEEAYLVKKNDILSKSIFDQ</sequence>
<dbReference type="Proteomes" id="UP000265703">
    <property type="component" value="Unassembled WGS sequence"/>
</dbReference>
<keyword evidence="3" id="KW-1185">Reference proteome</keyword>
<feature type="region of interest" description="Disordered" evidence="1">
    <location>
        <begin position="119"/>
        <end position="140"/>
    </location>
</feature>
<protein>
    <submittedName>
        <fullName evidence="2">Uncharacterized protein</fullName>
    </submittedName>
</protein>
<dbReference type="EMBL" id="QKYT01000391">
    <property type="protein sequence ID" value="RIA85983.1"/>
    <property type="molecule type" value="Genomic_DNA"/>
</dbReference>
<evidence type="ECO:0000313" key="3">
    <source>
        <dbReference type="Proteomes" id="UP000265703"/>
    </source>
</evidence>
<feature type="non-terminal residue" evidence="2">
    <location>
        <position position="1"/>
    </location>
</feature>
<comment type="caution">
    <text evidence="2">The sequence shown here is derived from an EMBL/GenBank/DDBJ whole genome shotgun (WGS) entry which is preliminary data.</text>
</comment>
<evidence type="ECO:0000256" key="1">
    <source>
        <dbReference type="SAM" id="MobiDB-lite"/>
    </source>
</evidence>
<proteinExistence type="predicted"/>